<dbReference type="GO" id="GO:0008270">
    <property type="term" value="F:zinc ion binding"/>
    <property type="evidence" value="ECO:0007669"/>
    <property type="project" value="InterPro"/>
</dbReference>
<dbReference type="PANTHER" id="PTHR42742:SF3">
    <property type="entry name" value="FRUCTOKINASE"/>
    <property type="match status" value="1"/>
</dbReference>
<feature type="domain" description="Phosphomannose isomerase type I catalytic" evidence="3">
    <location>
        <begin position="55"/>
        <end position="156"/>
    </location>
</feature>
<dbReference type="InterPro" id="IPR014710">
    <property type="entry name" value="RmlC-like_jellyroll"/>
</dbReference>
<evidence type="ECO:0000256" key="2">
    <source>
        <dbReference type="ARBA" id="ARBA00022833"/>
    </source>
</evidence>
<dbReference type="AlphaFoldDB" id="A0A8J2BQE0"/>
<dbReference type="CDD" id="cd07010">
    <property type="entry name" value="cupin_PMI_type_I_N_bac"/>
    <property type="match status" value="1"/>
</dbReference>
<evidence type="ECO:0000313" key="5">
    <source>
        <dbReference type="Proteomes" id="UP000663859"/>
    </source>
</evidence>
<dbReference type="Pfam" id="PF20511">
    <property type="entry name" value="PMI_typeI_cat"/>
    <property type="match status" value="1"/>
</dbReference>
<keyword evidence="1" id="KW-0479">Metal-binding</keyword>
<dbReference type="PANTHER" id="PTHR42742">
    <property type="entry name" value="TRANSCRIPTIONAL REPRESSOR MPRA"/>
    <property type="match status" value="1"/>
</dbReference>
<dbReference type="SUPFAM" id="SSF51182">
    <property type="entry name" value="RmlC-like cupins"/>
    <property type="match status" value="1"/>
</dbReference>
<keyword evidence="5" id="KW-1185">Reference proteome</keyword>
<gene>
    <name evidence="4" type="ORF">MPNT_10063</name>
</gene>
<protein>
    <submittedName>
        <fullName evidence="4">Mannose-6-phosphate isomerase</fullName>
        <ecNumber evidence="4">5.3.1.8</ecNumber>
    </submittedName>
</protein>
<dbReference type="Gene3D" id="2.60.120.10">
    <property type="entry name" value="Jelly Rolls"/>
    <property type="match status" value="1"/>
</dbReference>
<name>A0A8J2BQE0_9BACT</name>
<sequence length="380" mass="43379">MDRRRWLLASKPQACQALPTGFKPMPQSATKRKTLELADSWGYPFGYLPMAYWELAPIYQARVWGGRTLETSYGRVLPPGQFIGESWELCDRPEAQSYTLEGQIPLGELWRRDRKRIFGEFSPDSSRLPLLVKLLDCREPTSVQVHPNRSALQAMGHEPKAEAWYFLRTEPGAGFHAGFRRHTDPEEIRRTLRSALLLEFLHWIPSQAGQFFYNPAGRIHALGAGNLVFEVQENSDTTYRLYDWGRKREKERELEAWETVHACIQWDDWEPEPHFSPGSWSVELPFCSFWRTVLTRAEPSFWHPAGKSFLYHFCAEGSIRFFDREFGPGRGWLVSADHPSYTLEALSESAILLTVGFPGLASESLGGKAPVVGGKSKARS</sequence>
<keyword evidence="4" id="KW-0413">Isomerase</keyword>
<dbReference type="InterPro" id="IPR046457">
    <property type="entry name" value="PMI_typeI_cat"/>
</dbReference>
<dbReference type="Proteomes" id="UP000663859">
    <property type="component" value="Unassembled WGS sequence"/>
</dbReference>
<evidence type="ECO:0000256" key="1">
    <source>
        <dbReference type="ARBA" id="ARBA00022723"/>
    </source>
</evidence>
<dbReference type="GO" id="GO:0004476">
    <property type="term" value="F:mannose-6-phosphate isomerase activity"/>
    <property type="evidence" value="ECO:0007669"/>
    <property type="project" value="UniProtKB-EC"/>
</dbReference>
<evidence type="ECO:0000259" key="3">
    <source>
        <dbReference type="Pfam" id="PF20511"/>
    </source>
</evidence>
<proteinExistence type="predicted"/>
<dbReference type="EC" id="5.3.1.8" evidence="4"/>
<evidence type="ECO:0000313" key="4">
    <source>
        <dbReference type="EMBL" id="CAF0688956.1"/>
    </source>
</evidence>
<dbReference type="InterPro" id="IPR011051">
    <property type="entry name" value="RmlC_Cupin_sf"/>
</dbReference>
<keyword evidence="2" id="KW-0862">Zinc</keyword>
<reference evidence="4" key="1">
    <citation type="submission" date="2021-02" db="EMBL/GenBank/DDBJ databases">
        <authorList>
            <person name="Cremers G."/>
            <person name="Picone N."/>
        </authorList>
    </citation>
    <scope>NUCLEOTIDE SEQUENCE</scope>
    <source>
        <strain evidence="4">PQ17</strain>
    </source>
</reference>
<comment type="caution">
    <text evidence="4">The sequence shown here is derived from an EMBL/GenBank/DDBJ whole genome shotgun (WGS) entry which is preliminary data.</text>
</comment>
<dbReference type="EMBL" id="CAJNOB010000001">
    <property type="protein sequence ID" value="CAF0688956.1"/>
    <property type="molecule type" value="Genomic_DNA"/>
</dbReference>
<accession>A0A8J2BQE0</accession>
<dbReference type="InterPro" id="IPR051804">
    <property type="entry name" value="Carb_Metab_Reg_Kinase/Isom"/>
</dbReference>
<organism evidence="4 5">
    <name type="scientific">Candidatus Methylacidithermus pantelleriae</name>
    <dbReference type="NCBI Taxonomy" id="2744239"/>
    <lineage>
        <taxon>Bacteria</taxon>
        <taxon>Pseudomonadati</taxon>
        <taxon>Verrucomicrobiota</taxon>
        <taxon>Methylacidiphilae</taxon>
        <taxon>Methylacidiphilales</taxon>
        <taxon>Methylacidiphilaceae</taxon>
        <taxon>Candidatus Methylacidithermus</taxon>
    </lineage>
</organism>